<dbReference type="Pfam" id="PF01850">
    <property type="entry name" value="PIN"/>
    <property type="match status" value="1"/>
</dbReference>
<dbReference type="InterPro" id="IPR002716">
    <property type="entry name" value="PIN_dom"/>
</dbReference>
<feature type="binding site" evidence="7">
    <location>
        <position position="72"/>
    </location>
    <ligand>
        <name>Mg(2+)</name>
        <dbReference type="ChEBI" id="CHEBI:18420"/>
    </ligand>
</feature>
<dbReference type="InterPro" id="IPR022907">
    <property type="entry name" value="VapC_family"/>
</dbReference>
<evidence type="ECO:0000256" key="1">
    <source>
        <dbReference type="ARBA" id="ARBA00001946"/>
    </source>
</evidence>
<proteinExistence type="inferred from homology"/>
<keyword evidence="2 7" id="KW-1277">Toxin-antitoxin system</keyword>
<comment type="similarity">
    <text evidence="7">Belongs to the PINc/VapC protein family.</text>
</comment>
<dbReference type="HAMAP" id="MF_00265">
    <property type="entry name" value="VapC_Nob1"/>
    <property type="match status" value="1"/>
</dbReference>
<dbReference type="GO" id="GO:0016787">
    <property type="term" value="F:hydrolase activity"/>
    <property type="evidence" value="ECO:0007669"/>
    <property type="project" value="UniProtKB-KW"/>
</dbReference>
<dbReference type="SUPFAM" id="SSF88723">
    <property type="entry name" value="PIN domain-like"/>
    <property type="match status" value="1"/>
</dbReference>
<dbReference type="EMBL" id="MVBN01000003">
    <property type="protein sequence ID" value="OOK77138.1"/>
    <property type="molecule type" value="Genomic_DNA"/>
</dbReference>
<comment type="function">
    <text evidence="7">Toxic component of a toxin-antitoxin (TA) system. An RNase.</text>
</comment>
<dbReference type="AlphaFoldDB" id="A0A1V3XDH5"/>
<keyword evidence="3 7" id="KW-0540">Nuclease</keyword>
<dbReference type="GO" id="GO:0000287">
    <property type="term" value="F:magnesium ion binding"/>
    <property type="evidence" value="ECO:0007669"/>
    <property type="project" value="UniProtKB-UniRule"/>
</dbReference>
<sequence length="207" mass="22136">MIPKSLREQSGITAGEVEISVEGLLSVLKVRRLTSSSNWTVFSCYPGVGRSSTTTRSGSYGLAINAEHVLVDTSAALALAQRENPFHRAARARLLSCRRGMSGHAAVELLSVLTRLPPPQRLSPAAALRLEVTNFPDSRFLSATDTADLLQEFVQAGLAGGALYDGLVGAAAREHKLPLITCDRRAEPTYRVLGVTYELLLPHGGAT</sequence>
<evidence type="ECO:0000313" key="10">
    <source>
        <dbReference type="Proteomes" id="UP000188532"/>
    </source>
</evidence>
<protein>
    <recommendedName>
        <fullName evidence="7">Ribonuclease VapC</fullName>
        <shortName evidence="7">RNase VapC</shortName>
        <ecNumber evidence="7">3.1.-.-</ecNumber>
    </recommendedName>
    <alternativeName>
        <fullName evidence="7">Toxin VapC</fullName>
    </alternativeName>
</protein>
<keyword evidence="7" id="KW-0800">Toxin</keyword>
<comment type="cofactor">
    <cofactor evidence="1 7">
        <name>Mg(2+)</name>
        <dbReference type="ChEBI" id="CHEBI:18420"/>
    </cofactor>
</comment>
<evidence type="ECO:0000256" key="4">
    <source>
        <dbReference type="ARBA" id="ARBA00022723"/>
    </source>
</evidence>
<keyword evidence="4 7" id="KW-0479">Metal-binding</keyword>
<evidence type="ECO:0000256" key="2">
    <source>
        <dbReference type="ARBA" id="ARBA00022649"/>
    </source>
</evidence>
<organism evidence="9 10">
    <name type="scientific">Mycobacterium kansasii</name>
    <dbReference type="NCBI Taxonomy" id="1768"/>
    <lineage>
        <taxon>Bacteria</taxon>
        <taxon>Bacillati</taxon>
        <taxon>Actinomycetota</taxon>
        <taxon>Actinomycetes</taxon>
        <taxon>Mycobacteriales</taxon>
        <taxon>Mycobacteriaceae</taxon>
        <taxon>Mycobacterium</taxon>
    </lineage>
</organism>
<dbReference type="GO" id="GO:0004540">
    <property type="term" value="F:RNA nuclease activity"/>
    <property type="evidence" value="ECO:0007669"/>
    <property type="project" value="InterPro"/>
</dbReference>
<keyword evidence="6 7" id="KW-0460">Magnesium</keyword>
<dbReference type="EC" id="3.1.-.-" evidence="7"/>
<accession>A0A1V3XDH5</accession>
<dbReference type="Proteomes" id="UP000188532">
    <property type="component" value="Unassembled WGS sequence"/>
</dbReference>
<evidence type="ECO:0000256" key="6">
    <source>
        <dbReference type="ARBA" id="ARBA00022842"/>
    </source>
</evidence>
<feature type="binding site" evidence="7">
    <location>
        <position position="165"/>
    </location>
    <ligand>
        <name>Mg(2+)</name>
        <dbReference type="ChEBI" id="CHEBI:18420"/>
    </ligand>
</feature>
<dbReference type="InterPro" id="IPR029060">
    <property type="entry name" value="PIN-like_dom_sf"/>
</dbReference>
<evidence type="ECO:0000256" key="7">
    <source>
        <dbReference type="HAMAP-Rule" id="MF_00265"/>
    </source>
</evidence>
<reference evidence="9 10" key="1">
    <citation type="submission" date="2017-02" db="EMBL/GenBank/DDBJ databases">
        <title>Complete genome sequences of Mycobacterium kansasii strains isolated from rhesus macaques.</title>
        <authorList>
            <person name="Panda A."/>
            <person name="Nagaraj S."/>
            <person name="Zhao X."/>
            <person name="Tettelin H."/>
            <person name="Detolla L.J."/>
        </authorList>
    </citation>
    <scope>NUCLEOTIDE SEQUENCE [LARGE SCALE GENOMIC DNA]</scope>
    <source>
        <strain evidence="9 10">11-3469</strain>
    </source>
</reference>
<evidence type="ECO:0000256" key="3">
    <source>
        <dbReference type="ARBA" id="ARBA00022722"/>
    </source>
</evidence>
<feature type="domain" description="PIN" evidence="8">
    <location>
        <begin position="69"/>
        <end position="186"/>
    </location>
</feature>
<evidence type="ECO:0000256" key="5">
    <source>
        <dbReference type="ARBA" id="ARBA00022801"/>
    </source>
</evidence>
<keyword evidence="5 7" id="KW-0378">Hydrolase</keyword>
<evidence type="ECO:0000313" key="9">
    <source>
        <dbReference type="EMBL" id="OOK77138.1"/>
    </source>
</evidence>
<dbReference type="GO" id="GO:0090729">
    <property type="term" value="F:toxin activity"/>
    <property type="evidence" value="ECO:0007669"/>
    <property type="project" value="UniProtKB-KW"/>
</dbReference>
<comment type="caution">
    <text evidence="9">The sequence shown here is derived from an EMBL/GenBank/DDBJ whole genome shotgun (WGS) entry which is preliminary data.</text>
</comment>
<dbReference type="Gene3D" id="3.40.50.1010">
    <property type="entry name" value="5'-nuclease"/>
    <property type="match status" value="1"/>
</dbReference>
<gene>
    <name evidence="7" type="primary">vapC</name>
    <name evidence="9" type="ORF">BZL29_3555</name>
</gene>
<evidence type="ECO:0000259" key="8">
    <source>
        <dbReference type="Pfam" id="PF01850"/>
    </source>
</evidence>
<name>A0A1V3XDH5_MYCKA</name>
<dbReference type="CDD" id="cd18681">
    <property type="entry name" value="PIN_MtVapC27-VapC40_like"/>
    <property type="match status" value="1"/>
</dbReference>